<organism evidence="1 2">
    <name type="scientific">Acrobeloides nanus</name>
    <dbReference type="NCBI Taxonomy" id="290746"/>
    <lineage>
        <taxon>Eukaryota</taxon>
        <taxon>Metazoa</taxon>
        <taxon>Ecdysozoa</taxon>
        <taxon>Nematoda</taxon>
        <taxon>Chromadorea</taxon>
        <taxon>Rhabditida</taxon>
        <taxon>Tylenchina</taxon>
        <taxon>Cephalobomorpha</taxon>
        <taxon>Cephaloboidea</taxon>
        <taxon>Cephalobidae</taxon>
        <taxon>Acrobeloides</taxon>
    </lineage>
</organism>
<evidence type="ECO:0000313" key="1">
    <source>
        <dbReference type="Proteomes" id="UP000887540"/>
    </source>
</evidence>
<dbReference type="WBParaSite" id="ACRNAN_scaffold2804.g9125.t1">
    <property type="protein sequence ID" value="ACRNAN_scaffold2804.g9125.t1"/>
    <property type="gene ID" value="ACRNAN_scaffold2804.g9125"/>
</dbReference>
<dbReference type="PANTHER" id="PTHR22714:SF7">
    <property type="entry name" value="SOLUTE-BINDING PROTEIN FAMILY 3_N-TERMINAL DOMAIN-CONTAINING PROTEIN"/>
    <property type="match status" value="1"/>
</dbReference>
<dbReference type="SUPFAM" id="SSF53850">
    <property type="entry name" value="Periplasmic binding protein-like II"/>
    <property type="match status" value="1"/>
</dbReference>
<name>A0A914DJJ4_9BILA</name>
<keyword evidence="1" id="KW-1185">Reference proteome</keyword>
<proteinExistence type="predicted"/>
<sequence length="119" mass="13386">MTNKTKIRVVFAKNPPDAFSNCPNFPNLEPSWGCPFPGSTSEILSMLMDYLNYDIEPIIVDNQTNDTWKGVLGYLENGTADTACLIYQLTATRGQYFSPSYPTYNDFGAFLRHIDYGHG</sequence>
<accession>A0A914DJJ4</accession>
<dbReference type="Proteomes" id="UP000887540">
    <property type="component" value="Unplaced"/>
</dbReference>
<dbReference type="InterPro" id="IPR040128">
    <property type="entry name" value="T25E4.2-like"/>
</dbReference>
<protein>
    <submittedName>
        <fullName evidence="2">Uncharacterized protein</fullName>
    </submittedName>
</protein>
<dbReference type="AlphaFoldDB" id="A0A914DJJ4"/>
<dbReference type="PANTHER" id="PTHR22714">
    <property type="entry name" value="PROTEIN CBG02446-RELATED"/>
    <property type="match status" value="1"/>
</dbReference>
<evidence type="ECO:0000313" key="2">
    <source>
        <dbReference type="WBParaSite" id="ACRNAN_scaffold2804.g9125.t1"/>
    </source>
</evidence>
<dbReference type="Gene3D" id="3.40.190.10">
    <property type="entry name" value="Periplasmic binding protein-like II"/>
    <property type="match status" value="1"/>
</dbReference>
<reference evidence="2" key="1">
    <citation type="submission" date="2022-11" db="UniProtKB">
        <authorList>
            <consortium name="WormBaseParasite"/>
        </authorList>
    </citation>
    <scope>IDENTIFICATION</scope>
</reference>